<gene>
    <name evidence="1" type="ORF">DYE48_04300</name>
</gene>
<comment type="caution">
    <text evidence="1">The sequence shown here is derived from an EMBL/GenBank/DDBJ whole genome shotgun (WGS) entry which is preliminary data.</text>
</comment>
<name>A0A3E0JD22_9BACI</name>
<organism evidence="1 2">
    <name type="scientific">Halobacillus trueperi</name>
    <dbReference type="NCBI Taxonomy" id="156205"/>
    <lineage>
        <taxon>Bacteria</taxon>
        <taxon>Bacillati</taxon>
        <taxon>Bacillota</taxon>
        <taxon>Bacilli</taxon>
        <taxon>Bacillales</taxon>
        <taxon>Bacillaceae</taxon>
        <taxon>Halobacillus</taxon>
    </lineage>
</organism>
<dbReference type="EMBL" id="QUAE01000002">
    <property type="protein sequence ID" value="REJ10707.1"/>
    <property type="molecule type" value="Genomic_DNA"/>
</dbReference>
<protein>
    <submittedName>
        <fullName evidence="1">Uncharacterized protein</fullName>
    </submittedName>
</protein>
<keyword evidence="2" id="KW-1185">Reference proteome</keyword>
<proteinExistence type="predicted"/>
<sequence length="105" mass="11842">MRKACYRALYAYNIRKWKAPSHSKEVRFSPSWNGVVGKLRDSRGRKEIGEIPQDVVRGSSALPHRKVFECGIALVDTTGISRTATECAFHSFAVLLMTRVSGRWS</sequence>
<dbReference type="AlphaFoldDB" id="A0A3E0JD22"/>
<reference evidence="1 2" key="1">
    <citation type="submission" date="2018-08" db="EMBL/GenBank/DDBJ databases">
        <title>Genome sequence of Halobacillus trueperi KCTC 3686.</title>
        <authorList>
            <person name="Cho K.H."/>
            <person name="Kwak M.-J."/>
            <person name="Kim B.-Y."/>
            <person name="Chun J."/>
        </authorList>
    </citation>
    <scope>NUCLEOTIDE SEQUENCE [LARGE SCALE GENOMIC DNA]</scope>
    <source>
        <strain evidence="1 2">KCTC 3686</strain>
    </source>
</reference>
<evidence type="ECO:0000313" key="1">
    <source>
        <dbReference type="EMBL" id="REJ10707.1"/>
    </source>
</evidence>
<evidence type="ECO:0000313" key="2">
    <source>
        <dbReference type="Proteomes" id="UP000256305"/>
    </source>
</evidence>
<accession>A0A3E0JD22</accession>
<dbReference type="Proteomes" id="UP000256305">
    <property type="component" value="Unassembled WGS sequence"/>
</dbReference>